<feature type="region of interest" description="Disordered" evidence="8">
    <location>
        <begin position="19"/>
        <end position="40"/>
    </location>
</feature>
<protein>
    <recommendedName>
        <fullName evidence="4">RING-type E3 ubiquitin transferase</fullName>
        <ecNumber evidence="4">2.3.2.27</ecNumber>
    </recommendedName>
</protein>
<dbReference type="GO" id="GO:0016567">
    <property type="term" value="P:protein ubiquitination"/>
    <property type="evidence" value="ECO:0007669"/>
    <property type="project" value="InterPro"/>
</dbReference>
<reference evidence="11 12" key="2">
    <citation type="submission" date="2024-05" db="EMBL/GenBank/DDBJ databases">
        <authorList>
            <person name="Chen Y."/>
            <person name="Shah S."/>
            <person name="Dougan E. K."/>
            <person name="Thang M."/>
            <person name="Chan C."/>
        </authorList>
    </citation>
    <scope>NUCLEOTIDE SEQUENCE [LARGE SCALE GENOMIC DNA]</scope>
</reference>
<keyword evidence="12" id="KW-1185">Reference proteome</keyword>
<dbReference type="Gene3D" id="3.30.390.130">
    <property type="match status" value="1"/>
</dbReference>
<gene>
    <name evidence="10" type="ORF">C1SCF055_LOCUS21355</name>
</gene>
<keyword evidence="5 11" id="KW-0808">Transferase</keyword>
<comment type="pathway">
    <text evidence="2">Protein modification; protein ubiquitination.</text>
</comment>
<dbReference type="EC" id="2.3.2.27" evidence="4"/>
<dbReference type="InterPro" id="IPR039398">
    <property type="entry name" value="Deltex_fam"/>
</dbReference>
<evidence type="ECO:0000256" key="7">
    <source>
        <dbReference type="PROSITE-ProRule" id="PRU00175"/>
    </source>
</evidence>
<organism evidence="10">
    <name type="scientific">Cladocopium goreaui</name>
    <dbReference type="NCBI Taxonomy" id="2562237"/>
    <lineage>
        <taxon>Eukaryota</taxon>
        <taxon>Sar</taxon>
        <taxon>Alveolata</taxon>
        <taxon>Dinophyceae</taxon>
        <taxon>Suessiales</taxon>
        <taxon>Symbiodiniaceae</taxon>
        <taxon>Cladocopium</taxon>
    </lineage>
</organism>
<dbReference type="EMBL" id="CAMXCT030001990">
    <property type="protein sequence ID" value="CAL4782041.1"/>
    <property type="molecule type" value="Genomic_DNA"/>
</dbReference>
<feature type="region of interest" description="Disordered" evidence="8">
    <location>
        <begin position="272"/>
        <end position="328"/>
    </location>
</feature>
<keyword evidence="7" id="KW-0862">Zinc</keyword>
<dbReference type="GO" id="GO:0007219">
    <property type="term" value="P:Notch signaling pathway"/>
    <property type="evidence" value="ECO:0007669"/>
    <property type="project" value="InterPro"/>
</dbReference>
<dbReference type="Gene3D" id="3.90.228.10">
    <property type="match status" value="1"/>
</dbReference>
<evidence type="ECO:0000313" key="10">
    <source>
        <dbReference type="EMBL" id="CAI3994729.1"/>
    </source>
</evidence>
<dbReference type="GO" id="GO:0008270">
    <property type="term" value="F:zinc ion binding"/>
    <property type="evidence" value="ECO:0007669"/>
    <property type="project" value="UniProtKB-KW"/>
</dbReference>
<feature type="compositionally biased region" description="Acidic residues" evidence="8">
    <location>
        <begin position="286"/>
        <end position="297"/>
    </location>
</feature>
<dbReference type="Pfam" id="PF18102">
    <property type="entry name" value="DTC"/>
    <property type="match status" value="1"/>
</dbReference>
<dbReference type="OrthoDB" id="527344at2759"/>
<evidence type="ECO:0000256" key="5">
    <source>
        <dbReference type="ARBA" id="ARBA00022679"/>
    </source>
</evidence>
<evidence type="ECO:0000259" key="9">
    <source>
        <dbReference type="PROSITE" id="PS50089"/>
    </source>
</evidence>
<proteinExistence type="inferred from homology"/>
<accession>A0A9P1FYV0</accession>
<keyword evidence="7" id="KW-0863">Zinc-finger</keyword>
<dbReference type="Gene3D" id="3.30.40.10">
    <property type="entry name" value="Zinc/RING finger domain, C3HC4 (zinc finger)"/>
    <property type="match status" value="1"/>
</dbReference>
<dbReference type="InterPro" id="IPR013083">
    <property type="entry name" value="Znf_RING/FYVE/PHD"/>
</dbReference>
<evidence type="ECO:0000256" key="4">
    <source>
        <dbReference type="ARBA" id="ARBA00012483"/>
    </source>
</evidence>
<dbReference type="EMBL" id="CAMXCT010001990">
    <property type="protein sequence ID" value="CAI3994729.1"/>
    <property type="molecule type" value="Genomic_DNA"/>
</dbReference>
<dbReference type="EMBL" id="CAMXCT020001990">
    <property type="protein sequence ID" value="CAL1148104.1"/>
    <property type="molecule type" value="Genomic_DNA"/>
</dbReference>
<dbReference type="SUPFAM" id="SSF57850">
    <property type="entry name" value="RING/U-box"/>
    <property type="match status" value="1"/>
</dbReference>
<dbReference type="Gene3D" id="3.40.220.10">
    <property type="entry name" value="Leucine Aminopeptidase, subunit E, domain 1"/>
    <property type="match status" value="1"/>
</dbReference>
<evidence type="ECO:0000256" key="6">
    <source>
        <dbReference type="ARBA" id="ARBA00022723"/>
    </source>
</evidence>
<dbReference type="PROSITE" id="PS50089">
    <property type="entry name" value="ZF_RING_2"/>
    <property type="match status" value="1"/>
</dbReference>
<dbReference type="GO" id="GO:0061630">
    <property type="term" value="F:ubiquitin protein ligase activity"/>
    <property type="evidence" value="ECO:0007669"/>
    <property type="project" value="UniProtKB-EC"/>
</dbReference>
<dbReference type="InterPro" id="IPR001841">
    <property type="entry name" value="Znf_RING"/>
</dbReference>
<evidence type="ECO:0000256" key="8">
    <source>
        <dbReference type="SAM" id="MobiDB-lite"/>
    </source>
</evidence>
<evidence type="ECO:0000256" key="2">
    <source>
        <dbReference type="ARBA" id="ARBA00004906"/>
    </source>
</evidence>
<dbReference type="Pfam" id="PF13639">
    <property type="entry name" value="zf-RING_2"/>
    <property type="match status" value="1"/>
</dbReference>
<dbReference type="SMART" id="SM00184">
    <property type="entry name" value="RING"/>
    <property type="match status" value="1"/>
</dbReference>
<keyword evidence="6" id="KW-0479">Metal-binding</keyword>
<dbReference type="InterPro" id="IPR043472">
    <property type="entry name" value="Macro_dom-like"/>
</dbReference>
<name>A0A9P1FYV0_9DINO</name>
<dbReference type="SUPFAM" id="SSF52949">
    <property type="entry name" value="Macro domain-like"/>
    <property type="match status" value="1"/>
</dbReference>
<comment type="catalytic activity">
    <reaction evidence="1">
        <text>S-ubiquitinyl-[E2 ubiquitin-conjugating enzyme]-L-cysteine + [acceptor protein]-L-lysine = [E2 ubiquitin-conjugating enzyme]-L-cysteine + N(6)-ubiquitinyl-[acceptor protein]-L-lysine.</text>
        <dbReference type="EC" id="2.3.2.27"/>
    </reaction>
</comment>
<feature type="region of interest" description="Disordered" evidence="8">
    <location>
        <begin position="350"/>
        <end position="373"/>
    </location>
</feature>
<feature type="domain" description="RING-type" evidence="9">
    <location>
        <begin position="752"/>
        <end position="796"/>
    </location>
</feature>
<comment type="similarity">
    <text evidence="3">Belongs to the Deltex family.</text>
</comment>
<comment type="caution">
    <text evidence="10">The sequence shown here is derived from an EMBL/GenBank/DDBJ whole genome shotgun (WGS) entry which is preliminary data.</text>
</comment>
<evidence type="ECO:0000313" key="12">
    <source>
        <dbReference type="Proteomes" id="UP001152797"/>
    </source>
</evidence>
<feature type="compositionally biased region" description="Polar residues" evidence="8">
    <location>
        <begin position="353"/>
        <end position="365"/>
    </location>
</feature>
<dbReference type="InterPro" id="IPR039396">
    <property type="entry name" value="Deltex_C"/>
</dbReference>
<evidence type="ECO:0000256" key="1">
    <source>
        <dbReference type="ARBA" id="ARBA00000900"/>
    </source>
</evidence>
<dbReference type="SUPFAM" id="SSF56399">
    <property type="entry name" value="ADP-ribosylation"/>
    <property type="match status" value="1"/>
</dbReference>
<reference evidence="10" key="1">
    <citation type="submission" date="2022-10" db="EMBL/GenBank/DDBJ databases">
        <authorList>
            <person name="Chen Y."/>
            <person name="Dougan E. K."/>
            <person name="Chan C."/>
            <person name="Rhodes N."/>
            <person name="Thang M."/>
        </authorList>
    </citation>
    <scope>NUCLEOTIDE SEQUENCE</scope>
</reference>
<dbReference type="Proteomes" id="UP001152797">
    <property type="component" value="Unassembled WGS sequence"/>
</dbReference>
<evidence type="ECO:0000313" key="11">
    <source>
        <dbReference type="EMBL" id="CAL4782041.1"/>
    </source>
</evidence>
<sequence>MRRNGRTFSQGVDLRGPLALSVTQREGAAKPPRRPRQYPVHADAGGHVEVQQPGPHLEECPQGSAIMERTLRLVALLRDAEEVKAPKGVPCEGKVVSFDNALAFLQRYLCFLRDLGPETASPQVTFHWTAEENFESIVESNLKVPAADPADGSAVKKKHGAAFGRGIYTCPDYKMAKEDFSYGASATFACLALTGRQLTRHHGKGHGRSDSRGPDFDSVAGRLPGRNCCTWVFPASDQILPCFLVDEVAIPAAVAKLRQAIALIREAWPDADANPQAAPTSTGSEEIMEAEEAEADDATTSRWRRSSEKSHSGVRSKPSDTQAGELPYGGDLQAAMRAQDRPAVKLLMAVRDQNPNQVPQVSSSKGGRRWGTKKAEDIQQCATSVARPPMRGVSQKTGDLLRATEDYIVHQCNCVYAGRAQGIAESIFDAFPDADVYRQRVERGRPHDPPGTLSIHGRIVNFYSQLLPGRPADDAPPGGWSTARFVGGPQAAQDTRSNRLRWFKDCLKALFRSLQSASVAFPARIGCGLAGGRWPEYLAALTQFSQEHPDWRIAIYDIEDIPQAVAAGANLQVQVPDPMLKADGDIIQGRSNGQYSSSSGFWSSGATFEALRNGQWIAYAEAHQAELRGALQREDDCTEVMVDSERRQALATLAEMGVCPRSLGNVDGEAASLVARLDGSGNIQVNLAALVSAADCGEERTADGKTKVRLRLPAVREGELRLPADLDLGSCPTVKDCGRSVDAEQLQPDCTCGICLGELVSRRRCPSVLELDCGHCFHESCLERWFEERRRCPTCKRRFGHLVGNQPSVGTMSWRLDSRVRLAGHPDSFTIVLTFRFPGGRDSNGESYRGRSQQAYLPHNESGKLLLALFQLAFRRRVLFDLRVSATDQKYWPAFNIHLKTAISGGPERFGFPDDGYCQRVIEDIGHARPLKLYSTAVSAKFPSRQAWAWENDEATWASCVAQERPSKLWSRLKVAPVAPVAPVASEPVKSTKPAEAFNSLLKWEVSVRSAVLELKLHVKLSAGSQKSRVAESFGHNAIPRCAIHVWVEGPDGTQLAEARGSVCPKNTRSAIHVHWICRAKSCRECPEDKWRLIEEHPRPSRAKRPWTIPQALLSILATIGESFGMARVELGAEDQGSQKLIQYYLDLGFRGTTDRPVLGELSMEAPVAHISAFAPQSWIAKLPLADFNAWSWLWGSMQRPSLSSIVNLMGAPDMWQWRVDWPPCAELQIRTSWLSDDANPKVTISAHLRRPQGELAYCRAVCRLKQRSVRVIWIGSSGSKPAHASVRGRLLDGSVGSDSDRKVTIAAALLGSTAAMARWFGTEILELTVMDNGSGKLLNYLLSLGFRESGGPGSDGVSTSCEQFAMEYCPKAWRERLPPDSNLSMLAKLFDS</sequence>
<dbReference type="InterPro" id="IPR039399">
    <property type="entry name" value="Deltex_C_sf"/>
</dbReference>
<evidence type="ECO:0000256" key="3">
    <source>
        <dbReference type="ARBA" id="ARBA00009413"/>
    </source>
</evidence>
<dbReference type="PANTHER" id="PTHR12622">
    <property type="entry name" value="DELTEX-RELATED"/>
    <property type="match status" value="1"/>
</dbReference>